<evidence type="ECO:0000313" key="2">
    <source>
        <dbReference type="Proteomes" id="UP001054837"/>
    </source>
</evidence>
<reference evidence="1 2" key="1">
    <citation type="submission" date="2021-06" db="EMBL/GenBank/DDBJ databases">
        <title>Caerostris darwini draft genome.</title>
        <authorList>
            <person name="Kono N."/>
            <person name="Arakawa K."/>
        </authorList>
    </citation>
    <scope>NUCLEOTIDE SEQUENCE [LARGE SCALE GENOMIC DNA]</scope>
</reference>
<comment type="caution">
    <text evidence="1">The sequence shown here is derived from an EMBL/GenBank/DDBJ whole genome shotgun (WGS) entry which is preliminary data.</text>
</comment>
<dbReference type="EMBL" id="BPLQ01013310">
    <property type="protein sequence ID" value="GIY71296.1"/>
    <property type="molecule type" value="Genomic_DNA"/>
</dbReference>
<sequence>MGSSVGVEELLIEKKGCATLSGIQAKMTQITARQRNTSCPSRLIPRLRNERAESSLDAGMMGRYSLIERKVSINAKRCMRNDKGGAMTGHVN</sequence>
<protein>
    <submittedName>
        <fullName evidence="1">Uncharacterized protein</fullName>
    </submittedName>
</protein>
<dbReference type="Proteomes" id="UP001054837">
    <property type="component" value="Unassembled WGS sequence"/>
</dbReference>
<name>A0AAV4VN80_9ARAC</name>
<organism evidence="1 2">
    <name type="scientific">Caerostris darwini</name>
    <dbReference type="NCBI Taxonomy" id="1538125"/>
    <lineage>
        <taxon>Eukaryota</taxon>
        <taxon>Metazoa</taxon>
        <taxon>Ecdysozoa</taxon>
        <taxon>Arthropoda</taxon>
        <taxon>Chelicerata</taxon>
        <taxon>Arachnida</taxon>
        <taxon>Araneae</taxon>
        <taxon>Araneomorphae</taxon>
        <taxon>Entelegynae</taxon>
        <taxon>Araneoidea</taxon>
        <taxon>Araneidae</taxon>
        <taxon>Caerostris</taxon>
    </lineage>
</organism>
<gene>
    <name evidence="1" type="ORF">CDAR_609801</name>
</gene>
<keyword evidence="2" id="KW-1185">Reference proteome</keyword>
<proteinExistence type="predicted"/>
<dbReference type="AlphaFoldDB" id="A0AAV4VN80"/>
<evidence type="ECO:0000313" key="1">
    <source>
        <dbReference type="EMBL" id="GIY71296.1"/>
    </source>
</evidence>
<accession>A0AAV4VN80</accession>